<gene>
    <name evidence="2" type="ORF">E8E12_002556</name>
</gene>
<dbReference type="AlphaFoldDB" id="A0A9P4WW78"/>
<feature type="transmembrane region" description="Helical" evidence="1">
    <location>
        <begin position="140"/>
        <end position="157"/>
    </location>
</feature>
<dbReference type="Proteomes" id="UP000758155">
    <property type="component" value="Unassembled WGS sequence"/>
</dbReference>
<keyword evidence="3" id="KW-1185">Reference proteome</keyword>
<comment type="caution">
    <text evidence="2">The sequence shown here is derived from an EMBL/GenBank/DDBJ whole genome shotgun (WGS) entry which is preliminary data.</text>
</comment>
<organism evidence="2 3">
    <name type="scientific">Didymella heteroderae</name>
    <dbReference type="NCBI Taxonomy" id="1769908"/>
    <lineage>
        <taxon>Eukaryota</taxon>
        <taxon>Fungi</taxon>
        <taxon>Dikarya</taxon>
        <taxon>Ascomycota</taxon>
        <taxon>Pezizomycotina</taxon>
        <taxon>Dothideomycetes</taxon>
        <taxon>Pleosporomycetidae</taxon>
        <taxon>Pleosporales</taxon>
        <taxon>Pleosporineae</taxon>
        <taxon>Didymellaceae</taxon>
        <taxon>Didymella</taxon>
    </lineage>
</organism>
<accession>A0A9P4WW78</accession>
<feature type="transmembrane region" description="Helical" evidence="1">
    <location>
        <begin position="26"/>
        <end position="45"/>
    </location>
</feature>
<reference evidence="2" key="1">
    <citation type="submission" date="2019-04" db="EMBL/GenBank/DDBJ databases">
        <title>Sequencing of skin fungus with MAO and IRED activity.</title>
        <authorList>
            <person name="Marsaioli A.J."/>
            <person name="Bonatto J.M.C."/>
            <person name="Reis Junior O."/>
        </authorList>
    </citation>
    <scope>NUCLEOTIDE SEQUENCE</scope>
    <source>
        <strain evidence="2">28M1</strain>
    </source>
</reference>
<evidence type="ECO:0000313" key="2">
    <source>
        <dbReference type="EMBL" id="KAF3043635.1"/>
    </source>
</evidence>
<sequence>MSFLHARDPRWQGPARWYLYFDLLKNIVLFAFVILVIIEGALYRHWYMDYHSTVEFDSGETAADFFLRIGLALIPDILSAILTHTLLHKQSFHPVFALTQALIIFCLYPSAFTINLIVVYSDETGYPYIDAWQALCWGEMGMQGVLIVLWAGLVICANNV</sequence>
<protein>
    <submittedName>
        <fullName evidence="2">Uncharacterized protein</fullName>
    </submittedName>
</protein>
<proteinExistence type="predicted"/>
<keyword evidence="1" id="KW-0812">Transmembrane</keyword>
<evidence type="ECO:0000313" key="3">
    <source>
        <dbReference type="Proteomes" id="UP000758155"/>
    </source>
</evidence>
<feature type="transmembrane region" description="Helical" evidence="1">
    <location>
        <begin position="65"/>
        <end position="83"/>
    </location>
</feature>
<name>A0A9P4WW78_9PLEO</name>
<evidence type="ECO:0000256" key="1">
    <source>
        <dbReference type="SAM" id="Phobius"/>
    </source>
</evidence>
<feature type="transmembrane region" description="Helical" evidence="1">
    <location>
        <begin position="95"/>
        <end position="120"/>
    </location>
</feature>
<dbReference type="OrthoDB" id="4167046at2759"/>
<keyword evidence="1" id="KW-0472">Membrane</keyword>
<dbReference type="EMBL" id="SWKV01000011">
    <property type="protein sequence ID" value="KAF3043635.1"/>
    <property type="molecule type" value="Genomic_DNA"/>
</dbReference>
<keyword evidence="1" id="KW-1133">Transmembrane helix</keyword>